<dbReference type="PANTHER" id="PTHR36974:SF1">
    <property type="entry name" value="DOXX FAMILY MEMBRANE PROTEIN"/>
    <property type="match status" value="1"/>
</dbReference>
<feature type="transmembrane region" description="Helical" evidence="1">
    <location>
        <begin position="79"/>
        <end position="99"/>
    </location>
</feature>
<feature type="transmembrane region" description="Helical" evidence="1">
    <location>
        <begin position="119"/>
        <end position="138"/>
    </location>
</feature>
<dbReference type="PANTHER" id="PTHR36974">
    <property type="entry name" value="MEMBRANE PROTEIN-RELATED"/>
    <property type="match status" value="1"/>
</dbReference>
<sequence length="143" mass="15549">MTRRPGRAGEVIRHLGRWTLGAALLGAGVGHLTTMRQEFQAQVPTWVPLDPDFVVLASGVVEIGLGAALILAPTRFRPAVGWVTAGFVVAIFPGNISQYVTGTAAFGLDTDRARLIRLFFQPLLVAWALWSTGAWRAWRGRRG</sequence>
<dbReference type="Proteomes" id="UP001500383">
    <property type="component" value="Unassembled WGS sequence"/>
</dbReference>
<evidence type="ECO:0000313" key="3">
    <source>
        <dbReference type="Proteomes" id="UP001500383"/>
    </source>
</evidence>
<feature type="transmembrane region" description="Helical" evidence="1">
    <location>
        <begin position="53"/>
        <end position="72"/>
    </location>
</feature>
<keyword evidence="1" id="KW-0472">Membrane</keyword>
<accession>A0ABN2J0U7</accession>
<dbReference type="RefSeq" id="WP_182658411.1">
    <property type="nucleotide sequence ID" value="NZ_BAAAQG010000013.1"/>
</dbReference>
<feature type="transmembrane region" description="Helical" evidence="1">
    <location>
        <begin position="15"/>
        <end position="33"/>
    </location>
</feature>
<comment type="caution">
    <text evidence="2">The sequence shown here is derived from an EMBL/GenBank/DDBJ whole genome shotgun (WGS) entry which is preliminary data.</text>
</comment>
<gene>
    <name evidence="2" type="ORF">GCM10009831_26820</name>
</gene>
<name>A0ABN2J0U7_9ACTN</name>
<proteinExistence type="predicted"/>
<keyword evidence="3" id="KW-1185">Reference proteome</keyword>
<reference evidence="2 3" key="1">
    <citation type="journal article" date="2019" name="Int. J. Syst. Evol. Microbiol.">
        <title>The Global Catalogue of Microorganisms (GCM) 10K type strain sequencing project: providing services to taxonomists for standard genome sequencing and annotation.</title>
        <authorList>
            <consortium name="The Broad Institute Genomics Platform"/>
            <consortium name="The Broad Institute Genome Sequencing Center for Infectious Disease"/>
            <person name="Wu L."/>
            <person name="Ma J."/>
        </authorList>
    </citation>
    <scope>NUCLEOTIDE SEQUENCE [LARGE SCALE GENOMIC DNA]</scope>
    <source>
        <strain evidence="2 3">JCM 16002</strain>
    </source>
</reference>
<dbReference type="EMBL" id="BAAAQG010000013">
    <property type="protein sequence ID" value="GAA1715742.1"/>
    <property type="molecule type" value="Genomic_DNA"/>
</dbReference>
<evidence type="ECO:0000313" key="2">
    <source>
        <dbReference type="EMBL" id="GAA1715742.1"/>
    </source>
</evidence>
<protein>
    <submittedName>
        <fullName evidence="2">Membrane protein</fullName>
    </submittedName>
</protein>
<evidence type="ECO:0000256" key="1">
    <source>
        <dbReference type="SAM" id="Phobius"/>
    </source>
</evidence>
<keyword evidence="1" id="KW-1133">Transmembrane helix</keyword>
<organism evidence="2 3">
    <name type="scientific">Dietzia cercidiphylli</name>
    <dbReference type="NCBI Taxonomy" id="498199"/>
    <lineage>
        <taxon>Bacteria</taxon>
        <taxon>Bacillati</taxon>
        <taxon>Actinomycetota</taxon>
        <taxon>Actinomycetes</taxon>
        <taxon>Mycobacteriales</taxon>
        <taxon>Dietziaceae</taxon>
        <taxon>Dietzia</taxon>
    </lineage>
</organism>
<keyword evidence="1" id="KW-0812">Transmembrane</keyword>